<protein>
    <submittedName>
        <fullName evidence="1">Uncharacterized protein</fullName>
    </submittedName>
</protein>
<keyword evidence="2" id="KW-1185">Reference proteome</keyword>
<accession>A0ABW5A1A1</accession>
<reference evidence="2" key="1">
    <citation type="journal article" date="2019" name="Int. J. Syst. Evol. Microbiol.">
        <title>The Global Catalogue of Microorganisms (GCM) 10K type strain sequencing project: providing services to taxonomists for standard genome sequencing and annotation.</title>
        <authorList>
            <consortium name="The Broad Institute Genomics Platform"/>
            <consortium name="The Broad Institute Genome Sequencing Center for Infectious Disease"/>
            <person name="Wu L."/>
            <person name="Ma J."/>
        </authorList>
    </citation>
    <scope>NUCLEOTIDE SEQUENCE [LARGE SCALE GENOMIC DNA]</scope>
    <source>
        <strain evidence="2">CGMCC 1.13574</strain>
    </source>
</reference>
<dbReference type="Proteomes" id="UP001597343">
    <property type="component" value="Unassembled WGS sequence"/>
</dbReference>
<dbReference type="RefSeq" id="WP_386047920.1">
    <property type="nucleotide sequence ID" value="NZ_JBHUIO010000009.1"/>
</dbReference>
<dbReference type="EMBL" id="JBHUIO010000009">
    <property type="protein sequence ID" value="MFD2171260.1"/>
    <property type="molecule type" value="Genomic_DNA"/>
</dbReference>
<gene>
    <name evidence="1" type="ORF">ACFSOY_14925</name>
</gene>
<sequence length="168" mass="18745">MAKLRMKETPGTNLLVSMLIRYPELSSLSLNSKSGMLTLTVLLKGESTKENCGTFAAYCADYFAVCRDLDPGFSTLGKIDHSFLDGVTILTYEQQVEALHLPELSLYMQLVREYYGGMVGEDLLPLQEAELDAQEEIIASILGEKETLRKEDSIIAYRDGGKVFVYNK</sequence>
<evidence type="ECO:0000313" key="2">
    <source>
        <dbReference type="Proteomes" id="UP001597343"/>
    </source>
</evidence>
<name>A0ABW5A1A1_9BACL</name>
<proteinExistence type="predicted"/>
<organism evidence="1 2">
    <name type="scientific">Tumebacillus lipolyticus</name>
    <dbReference type="NCBI Taxonomy" id="1280370"/>
    <lineage>
        <taxon>Bacteria</taxon>
        <taxon>Bacillati</taxon>
        <taxon>Bacillota</taxon>
        <taxon>Bacilli</taxon>
        <taxon>Bacillales</taxon>
        <taxon>Alicyclobacillaceae</taxon>
        <taxon>Tumebacillus</taxon>
    </lineage>
</organism>
<comment type="caution">
    <text evidence="1">The sequence shown here is derived from an EMBL/GenBank/DDBJ whole genome shotgun (WGS) entry which is preliminary data.</text>
</comment>
<evidence type="ECO:0000313" key="1">
    <source>
        <dbReference type="EMBL" id="MFD2171260.1"/>
    </source>
</evidence>